<dbReference type="Ensembl" id="ENSMLET00000046051.1">
    <property type="protein sequence ID" value="ENSMLEP00000022541.1"/>
    <property type="gene ID" value="ENSMLEG00000035465.1"/>
</dbReference>
<feature type="compositionally biased region" description="Polar residues" evidence="2">
    <location>
        <begin position="70"/>
        <end position="85"/>
    </location>
</feature>
<feature type="coiled-coil region" evidence="1">
    <location>
        <begin position="227"/>
        <end position="289"/>
    </location>
</feature>
<dbReference type="Pfam" id="PF15764">
    <property type="entry name" value="DUF4693"/>
    <property type="match status" value="1"/>
</dbReference>
<dbReference type="PANTHER" id="PTHR14870">
    <property type="entry name" value="TUBULIN EPSILON AND DELTA COMPLEX PROTEIN 2"/>
    <property type="match status" value="1"/>
</dbReference>
<dbReference type="GeneTree" id="ENSGT00390000011149"/>
<feature type="region of interest" description="Disordered" evidence="2">
    <location>
        <begin position="55"/>
        <end position="150"/>
    </location>
</feature>
<evidence type="ECO:0000313" key="4">
    <source>
        <dbReference type="Proteomes" id="UP000233140"/>
    </source>
</evidence>
<dbReference type="InterPro" id="IPR031518">
    <property type="entry name" value="DUF4693"/>
</dbReference>
<keyword evidence="1" id="KW-0175">Coiled coil</keyword>
<proteinExistence type="predicted"/>
<name>A0A2K5Z409_MANLE</name>
<sequence>MLQAWEPTGTWAWEPPPEPEINEEDPLPACTPSPQDLKELEFLTQALEKAVRVRRGITKAGERNKAPSLKSRSVVTSPGTTASTPPQSPGQAGGHASDRRPTKGLRQTTVPAKGRPERRLPSVPDRTRAGIGARAPRPGAGLRNQHMAPSAAPQAPEAFTLKEKGHLLRLPAAFRKAASQNSSLWVQLSSMQTSDSMDAAAAKTQFLQNIQTAPGGPLALNLPRLSAAEVEAEARRLRKACSLLRLRVREELSAAPMDWMQEYRCLLTLEGLQAMVGQCLQRLQELRAAVAERPPLPCPVGRPPRASPSCRGGAEPTWSPQLLVYSSTQELQTLAALKLRVAVLDQQIHLEKVLLEEEMGCNRGLQP</sequence>
<feature type="compositionally biased region" description="Basic and acidic residues" evidence="2">
    <location>
        <begin position="114"/>
        <end position="128"/>
    </location>
</feature>
<dbReference type="Proteomes" id="UP000233140">
    <property type="component" value="Unassembled WGS sequence"/>
</dbReference>
<evidence type="ECO:0000313" key="3">
    <source>
        <dbReference type="Ensembl" id="ENSMLEP00000022541.1"/>
    </source>
</evidence>
<keyword evidence="4" id="KW-1185">Reference proteome</keyword>
<organism evidence="3 4">
    <name type="scientific">Mandrillus leucophaeus</name>
    <name type="common">Drill</name>
    <name type="synonym">Papio leucophaeus</name>
    <dbReference type="NCBI Taxonomy" id="9568"/>
    <lineage>
        <taxon>Eukaryota</taxon>
        <taxon>Metazoa</taxon>
        <taxon>Chordata</taxon>
        <taxon>Craniata</taxon>
        <taxon>Vertebrata</taxon>
        <taxon>Euteleostomi</taxon>
        <taxon>Mammalia</taxon>
        <taxon>Eutheria</taxon>
        <taxon>Euarchontoglires</taxon>
        <taxon>Primates</taxon>
        <taxon>Haplorrhini</taxon>
        <taxon>Catarrhini</taxon>
        <taxon>Cercopithecidae</taxon>
        <taxon>Cercopithecinae</taxon>
        <taxon>Mandrillus</taxon>
    </lineage>
</organism>
<feature type="compositionally biased region" description="Low complexity" evidence="2">
    <location>
        <begin position="129"/>
        <end position="141"/>
    </location>
</feature>
<gene>
    <name evidence="3" type="primary">TEDC2</name>
</gene>
<reference evidence="3" key="2">
    <citation type="submission" date="2025-09" db="UniProtKB">
        <authorList>
            <consortium name="Ensembl"/>
        </authorList>
    </citation>
    <scope>IDENTIFICATION</scope>
</reference>
<protein>
    <submittedName>
        <fullName evidence="3">Tubulin epsilon and delta complex 2</fullName>
    </submittedName>
</protein>
<accession>A0A2K5Z409</accession>
<dbReference type="AlphaFoldDB" id="A0A2K5Z409"/>
<evidence type="ECO:0000256" key="2">
    <source>
        <dbReference type="SAM" id="MobiDB-lite"/>
    </source>
</evidence>
<evidence type="ECO:0000256" key="1">
    <source>
        <dbReference type="SAM" id="Coils"/>
    </source>
</evidence>
<reference evidence="3" key="1">
    <citation type="submission" date="2025-08" db="UniProtKB">
        <authorList>
            <consortium name="Ensembl"/>
        </authorList>
    </citation>
    <scope>IDENTIFICATION</scope>
</reference>
<dbReference type="PANTHER" id="PTHR14870:SF1">
    <property type="entry name" value="TUBULIN EPSILON AND DELTA COMPLEX PROTEIN 2"/>
    <property type="match status" value="1"/>
</dbReference>
<feature type="region of interest" description="Disordered" evidence="2">
    <location>
        <begin position="1"/>
        <end position="35"/>
    </location>
</feature>